<dbReference type="EMBL" id="CU207211">
    <property type="protein sequence ID" value="CAL63153.1"/>
    <property type="molecule type" value="Genomic_DNA"/>
</dbReference>
<dbReference type="HOGENOM" id="CLU_2752300_0_0_4"/>
<keyword evidence="2" id="KW-1185">Reference proteome</keyword>
<proteinExistence type="predicted"/>
<dbReference type="KEGG" id="har:HEAR3044"/>
<organism evidence="1 2">
    <name type="scientific">Herminiimonas arsenicoxydans</name>
    <dbReference type="NCBI Taxonomy" id="204773"/>
    <lineage>
        <taxon>Bacteria</taxon>
        <taxon>Pseudomonadati</taxon>
        <taxon>Pseudomonadota</taxon>
        <taxon>Betaproteobacteria</taxon>
        <taxon>Burkholderiales</taxon>
        <taxon>Oxalobacteraceae</taxon>
        <taxon>Herminiimonas</taxon>
    </lineage>
</organism>
<dbReference type="Proteomes" id="UP000006697">
    <property type="component" value="Chromosome"/>
</dbReference>
<evidence type="ECO:0000313" key="1">
    <source>
        <dbReference type="EMBL" id="CAL63153.1"/>
    </source>
</evidence>
<gene>
    <name evidence="1" type="ordered locus">HEAR3044</name>
</gene>
<reference evidence="1 2" key="1">
    <citation type="journal article" date="2007" name="PLoS Genet.">
        <title>A tale of two oxidation states: bacterial colonization of arsenic-rich environments.</title>
        <authorList>
            <person name="Muller D."/>
            <person name="Medigue C."/>
            <person name="Koechler S."/>
            <person name="Barbe V."/>
            <person name="Barakat M."/>
            <person name="Talla E."/>
            <person name="Bonnefoy V."/>
            <person name="Krin E."/>
            <person name="Arsene-Ploetze F."/>
            <person name="Carapito C."/>
            <person name="Chandler M."/>
            <person name="Cournoyer B."/>
            <person name="Cruveiller S."/>
            <person name="Dossat C."/>
            <person name="Duval S."/>
            <person name="Heymann M."/>
            <person name="Leize E."/>
            <person name="Lieutaud A."/>
            <person name="Lievremont D."/>
            <person name="Makita Y."/>
            <person name="Mangenot S."/>
            <person name="Nitschke W."/>
            <person name="Ortet P."/>
            <person name="Perdrial N."/>
            <person name="Schoepp B."/>
            <person name="Siguier N."/>
            <person name="Simeonova D.D."/>
            <person name="Rouy Z."/>
            <person name="Segurens B."/>
            <person name="Turlin E."/>
            <person name="Vallenet D."/>
            <person name="Van Dorsselaer A."/>
            <person name="Weiss S."/>
            <person name="Weissenbach J."/>
            <person name="Lett M.C."/>
            <person name="Danchin A."/>
            <person name="Bertin P.N."/>
        </authorList>
    </citation>
    <scope>NUCLEOTIDE SEQUENCE [LARGE SCALE GENOMIC DNA]</scope>
    <source>
        <strain evidence="2">ULPAs1</strain>
    </source>
</reference>
<name>A4G9G6_HERAR</name>
<sequence length="70" mass="7648">MKPNDAARGLLASLGLPKGAVSILPWQKAGKVVMHVMVSREYLHVVKAPSVFEGYKVLVEPRENANALKH</sequence>
<protein>
    <submittedName>
        <fullName evidence="1">Uncharacterized protein</fullName>
    </submittedName>
</protein>
<dbReference type="AlphaFoldDB" id="A4G9G6"/>
<dbReference type="STRING" id="204773.HEAR3044"/>
<evidence type="ECO:0000313" key="2">
    <source>
        <dbReference type="Proteomes" id="UP000006697"/>
    </source>
</evidence>
<accession>A4G9G6</accession>